<dbReference type="GO" id="GO:0022857">
    <property type="term" value="F:transmembrane transporter activity"/>
    <property type="evidence" value="ECO:0007669"/>
    <property type="project" value="InterPro"/>
</dbReference>
<dbReference type="OMA" id="CWALACG"/>
<feature type="transmembrane region" description="Helical" evidence="6">
    <location>
        <begin position="191"/>
        <end position="215"/>
    </location>
</feature>
<comment type="subcellular location">
    <subcellularLocation>
        <location evidence="1">Membrane</location>
        <topology evidence="1">Multi-pass membrane protein</topology>
    </subcellularLocation>
</comment>
<evidence type="ECO:0000256" key="3">
    <source>
        <dbReference type="ARBA" id="ARBA00022989"/>
    </source>
</evidence>
<gene>
    <name evidence="7" type="ORF">HPB51_002902</name>
</gene>
<dbReference type="Gene3D" id="1.20.1250.20">
    <property type="entry name" value="MFS general substrate transporter like domains"/>
    <property type="match status" value="1"/>
</dbReference>
<evidence type="ECO:0000313" key="7">
    <source>
        <dbReference type="EMBL" id="KAH8038758.1"/>
    </source>
</evidence>
<dbReference type="EMBL" id="JABSTU010000001">
    <property type="protein sequence ID" value="KAH8038758.1"/>
    <property type="molecule type" value="Genomic_DNA"/>
</dbReference>
<feature type="transmembrane region" description="Helical" evidence="6">
    <location>
        <begin position="227"/>
        <end position="250"/>
    </location>
</feature>
<dbReference type="AlphaFoldDB" id="A0A9J6EWK7"/>
<evidence type="ECO:0000313" key="8">
    <source>
        <dbReference type="Proteomes" id="UP000821866"/>
    </source>
</evidence>
<protein>
    <recommendedName>
        <fullName evidence="9">Major facilitator superfamily (MFS) profile domain-containing protein</fullName>
    </recommendedName>
</protein>
<evidence type="ECO:0008006" key="9">
    <source>
        <dbReference type="Google" id="ProtNLM"/>
    </source>
</evidence>
<dbReference type="InterPro" id="IPR005828">
    <property type="entry name" value="MFS_sugar_transport-like"/>
</dbReference>
<reference evidence="7" key="2">
    <citation type="submission" date="2021-09" db="EMBL/GenBank/DDBJ databases">
        <authorList>
            <person name="Jia N."/>
            <person name="Wang J."/>
            <person name="Shi W."/>
            <person name="Du L."/>
            <person name="Sun Y."/>
            <person name="Zhan W."/>
            <person name="Jiang J."/>
            <person name="Wang Q."/>
            <person name="Zhang B."/>
            <person name="Ji P."/>
            <person name="Sakyi L.B."/>
            <person name="Cui X."/>
            <person name="Yuan T."/>
            <person name="Jiang B."/>
            <person name="Yang W."/>
            <person name="Lam T.T.-Y."/>
            <person name="Chang Q."/>
            <person name="Ding S."/>
            <person name="Wang X."/>
            <person name="Zhu J."/>
            <person name="Ruan X."/>
            <person name="Zhao L."/>
            <person name="Wei J."/>
            <person name="Que T."/>
            <person name="Du C."/>
            <person name="Cheng J."/>
            <person name="Dai P."/>
            <person name="Han X."/>
            <person name="Huang E."/>
            <person name="Gao Y."/>
            <person name="Liu J."/>
            <person name="Shao H."/>
            <person name="Ye R."/>
            <person name="Li L."/>
            <person name="Wei W."/>
            <person name="Wang X."/>
            <person name="Wang C."/>
            <person name="Huo Q."/>
            <person name="Li W."/>
            <person name="Guo W."/>
            <person name="Chen H."/>
            <person name="Chen S."/>
            <person name="Zhou L."/>
            <person name="Zhou L."/>
            <person name="Ni X."/>
            <person name="Tian J."/>
            <person name="Zhou Y."/>
            <person name="Sheng Y."/>
            <person name="Liu T."/>
            <person name="Pan Y."/>
            <person name="Xia L."/>
            <person name="Li J."/>
            <person name="Zhao F."/>
            <person name="Cao W."/>
        </authorList>
    </citation>
    <scope>NUCLEOTIDE SEQUENCE</scope>
    <source>
        <strain evidence="7">Rmic-2018</strain>
        <tissue evidence="7">Larvae</tissue>
    </source>
</reference>
<keyword evidence="3 6" id="KW-1133">Transmembrane helix</keyword>
<feature type="transmembrane region" description="Helical" evidence="6">
    <location>
        <begin position="436"/>
        <end position="455"/>
    </location>
</feature>
<dbReference type="PANTHER" id="PTHR24064">
    <property type="entry name" value="SOLUTE CARRIER FAMILY 22 MEMBER"/>
    <property type="match status" value="1"/>
</dbReference>
<feature type="region of interest" description="Disordered" evidence="5">
    <location>
        <begin position="565"/>
        <end position="585"/>
    </location>
</feature>
<dbReference type="InterPro" id="IPR036259">
    <property type="entry name" value="MFS_trans_sf"/>
</dbReference>
<feature type="transmembrane region" description="Helical" evidence="6">
    <location>
        <begin position="467"/>
        <end position="490"/>
    </location>
</feature>
<proteinExistence type="predicted"/>
<keyword evidence="4 6" id="KW-0472">Membrane</keyword>
<accession>A0A9J6EWK7</accession>
<organism evidence="7 8">
    <name type="scientific">Rhipicephalus microplus</name>
    <name type="common">Cattle tick</name>
    <name type="synonym">Boophilus microplus</name>
    <dbReference type="NCBI Taxonomy" id="6941"/>
    <lineage>
        <taxon>Eukaryota</taxon>
        <taxon>Metazoa</taxon>
        <taxon>Ecdysozoa</taxon>
        <taxon>Arthropoda</taxon>
        <taxon>Chelicerata</taxon>
        <taxon>Arachnida</taxon>
        <taxon>Acari</taxon>
        <taxon>Parasitiformes</taxon>
        <taxon>Ixodida</taxon>
        <taxon>Ixodoidea</taxon>
        <taxon>Ixodidae</taxon>
        <taxon>Rhipicephalinae</taxon>
        <taxon>Rhipicephalus</taxon>
        <taxon>Boophilus</taxon>
    </lineage>
</organism>
<evidence type="ECO:0000256" key="5">
    <source>
        <dbReference type="SAM" id="MobiDB-lite"/>
    </source>
</evidence>
<reference evidence="7" key="1">
    <citation type="journal article" date="2020" name="Cell">
        <title>Large-Scale Comparative Analyses of Tick Genomes Elucidate Their Genetic Diversity and Vector Capacities.</title>
        <authorList>
            <consortium name="Tick Genome and Microbiome Consortium (TIGMIC)"/>
            <person name="Jia N."/>
            <person name="Wang J."/>
            <person name="Shi W."/>
            <person name="Du L."/>
            <person name="Sun Y."/>
            <person name="Zhan W."/>
            <person name="Jiang J.F."/>
            <person name="Wang Q."/>
            <person name="Zhang B."/>
            <person name="Ji P."/>
            <person name="Bell-Sakyi L."/>
            <person name="Cui X.M."/>
            <person name="Yuan T.T."/>
            <person name="Jiang B.G."/>
            <person name="Yang W.F."/>
            <person name="Lam T.T."/>
            <person name="Chang Q.C."/>
            <person name="Ding S.J."/>
            <person name="Wang X.J."/>
            <person name="Zhu J.G."/>
            <person name="Ruan X.D."/>
            <person name="Zhao L."/>
            <person name="Wei J.T."/>
            <person name="Ye R.Z."/>
            <person name="Que T.C."/>
            <person name="Du C.H."/>
            <person name="Zhou Y.H."/>
            <person name="Cheng J.X."/>
            <person name="Dai P.F."/>
            <person name="Guo W.B."/>
            <person name="Han X.H."/>
            <person name="Huang E.J."/>
            <person name="Li L.F."/>
            <person name="Wei W."/>
            <person name="Gao Y.C."/>
            <person name="Liu J.Z."/>
            <person name="Shao H.Z."/>
            <person name="Wang X."/>
            <person name="Wang C.C."/>
            <person name="Yang T.C."/>
            <person name="Huo Q.B."/>
            <person name="Li W."/>
            <person name="Chen H.Y."/>
            <person name="Chen S.E."/>
            <person name="Zhou L.G."/>
            <person name="Ni X.B."/>
            <person name="Tian J.H."/>
            <person name="Sheng Y."/>
            <person name="Liu T."/>
            <person name="Pan Y.S."/>
            <person name="Xia L.Y."/>
            <person name="Li J."/>
            <person name="Zhao F."/>
            <person name="Cao W.C."/>
        </authorList>
    </citation>
    <scope>NUCLEOTIDE SEQUENCE</scope>
    <source>
        <strain evidence="7">Rmic-2018</strain>
    </source>
</reference>
<dbReference type="GO" id="GO:0016020">
    <property type="term" value="C:membrane"/>
    <property type="evidence" value="ECO:0007669"/>
    <property type="project" value="UniProtKB-SubCell"/>
</dbReference>
<name>A0A9J6EWK7_RHIMP</name>
<feature type="transmembrane region" description="Helical" evidence="6">
    <location>
        <begin position="138"/>
        <end position="157"/>
    </location>
</feature>
<feature type="transmembrane region" description="Helical" evidence="6">
    <location>
        <begin position="35"/>
        <end position="56"/>
    </location>
</feature>
<feature type="transmembrane region" description="Helical" evidence="6">
    <location>
        <begin position="408"/>
        <end position="430"/>
    </location>
</feature>
<feature type="transmembrane region" description="Helical" evidence="6">
    <location>
        <begin position="346"/>
        <end position="367"/>
    </location>
</feature>
<dbReference type="VEuPathDB" id="VectorBase:LOC119167056"/>
<dbReference type="SUPFAM" id="SSF103473">
    <property type="entry name" value="MFS general substrate transporter"/>
    <property type="match status" value="1"/>
</dbReference>
<sequence>MALFFPKRLAASDLLTSECFDCQEGFGDGVFQWRLLILCTIAIFLVNGQIVLIPAISSDVDHWCKRPAGSNISADAWKNVAIPVGADGRHSRCYVFENPGYSENDTLAVVKCYDWDYDKAQASTSLITAWSLVCDRRALLAVIMAAQQVGSVVFLLLSGTAADLLGRMPILLVMTTAAIVSTVAGCLATDYVMYTLAVFFVYGSVLACATCTVIVSFEVTVHEHRPLYIIFSATASFLLGDVWFAIIRVLKLSWQLKQAVFLSPTLVLLAAFVVVQESPRWLIAKGHLEEAEAVMMSAAEHNHFPLSGTACLMDKLRRDRWKYRNSAPASDHERLLLDARSVRRRALTMFTFLFSLMFSAFTDVISIMMRSDDNEDRSVWFMVVVLVGTLLSYMAMYMMVTRFALVKVLSVSSAVAGCTHCLLSFTASFYSVATVLLALSHGILAVAVGVSIAYIMEIVPTAVRGVALCWALACGSVGVGCACSTFVLQQLGREDVAFGTTALLLVVSLFVISDLPPPAGIECAVSDVAAKRHASFSSKASIDHMKKSLDSCPVGKISPMSFRSQRSLADGSLRTSSGHSDTHNF</sequence>
<evidence type="ECO:0000256" key="2">
    <source>
        <dbReference type="ARBA" id="ARBA00022692"/>
    </source>
</evidence>
<feature type="compositionally biased region" description="Polar residues" evidence="5">
    <location>
        <begin position="565"/>
        <end position="579"/>
    </location>
</feature>
<keyword evidence="8" id="KW-1185">Reference proteome</keyword>
<evidence type="ECO:0000256" key="1">
    <source>
        <dbReference type="ARBA" id="ARBA00004141"/>
    </source>
</evidence>
<feature type="transmembrane region" description="Helical" evidence="6">
    <location>
        <begin position="379"/>
        <end position="396"/>
    </location>
</feature>
<evidence type="ECO:0000256" key="6">
    <source>
        <dbReference type="SAM" id="Phobius"/>
    </source>
</evidence>
<evidence type="ECO:0000256" key="4">
    <source>
        <dbReference type="ARBA" id="ARBA00023136"/>
    </source>
</evidence>
<feature type="transmembrane region" description="Helical" evidence="6">
    <location>
        <begin position="164"/>
        <end position="185"/>
    </location>
</feature>
<dbReference type="Proteomes" id="UP000821866">
    <property type="component" value="Chromosome 1"/>
</dbReference>
<dbReference type="OrthoDB" id="6500525at2759"/>
<dbReference type="Pfam" id="PF00083">
    <property type="entry name" value="Sugar_tr"/>
    <property type="match status" value="1"/>
</dbReference>
<keyword evidence="2 6" id="KW-0812">Transmembrane</keyword>
<comment type="caution">
    <text evidence="7">The sequence shown here is derived from an EMBL/GenBank/DDBJ whole genome shotgun (WGS) entry which is preliminary data.</text>
</comment>